<feature type="region of interest" description="Disordered" evidence="1">
    <location>
        <begin position="1"/>
        <end position="21"/>
    </location>
</feature>
<evidence type="ECO:0000313" key="4">
    <source>
        <dbReference type="Proteomes" id="UP001321760"/>
    </source>
</evidence>
<dbReference type="PANTHER" id="PTHR24148">
    <property type="entry name" value="ANKYRIN REPEAT DOMAIN-CONTAINING PROTEIN 39 HOMOLOG-RELATED"/>
    <property type="match status" value="1"/>
</dbReference>
<proteinExistence type="predicted"/>
<comment type="caution">
    <text evidence="3">The sequence shown here is derived from an EMBL/GenBank/DDBJ whole genome shotgun (WGS) entry which is preliminary data.</text>
</comment>
<feature type="domain" description="Heterokaryon incompatibility" evidence="2">
    <location>
        <begin position="55"/>
        <end position="195"/>
    </location>
</feature>
<dbReference type="Pfam" id="PF26639">
    <property type="entry name" value="Het-6_barrel"/>
    <property type="match status" value="1"/>
</dbReference>
<name>A0AAV9GPN7_9PEZI</name>
<dbReference type="PANTHER" id="PTHR24148:SF73">
    <property type="entry name" value="HET DOMAIN PROTEIN (AFU_ORTHOLOGUE AFUA_8G01020)"/>
    <property type="match status" value="1"/>
</dbReference>
<reference evidence="3" key="2">
    <citation type="submission" date="2023-05" db="EMBL/GenBank/DDBJ databases">
        <authorList>
            <consortium name="Lawrence Berkeley National Laboratory"/>
            <person name="Steindorff A."/>
            <person name="Hensen N."/>
            <person name="Bonometti L."/>
            <person name="Westerberg I."/>
            <person name="Brannstrom I.O."/>
            <person name="Guillou S."/>
            <person name="Cros-Aarteil S."/>
            <person name="Calhoun S."/>
            <person name="Haridas S."/>
            <person name="Kuo A."/>
            <person name="Mondo S."/>
            <person name="Pangilinan J."/>
            <person name="Riley R."/>
            <person name="Labutti K."/>
            <person name="Andreopoulos B."/>
            <person name="Lipzen A."/>
            <person name="Chen C."/>
            <person name="Yanf M."/>
            <person name="Daum C."/>
            <person name="Ng V."/>
            <person name="Clum A."/>
            <person name="Ohm R."/>
            <person name="Martin F."/>
            <person name="Silar P."/>
            <person name="Natvig D."/>
            <person name="Lalanne C."/>
            <person name="Gautier V."/>
            <person name="Ament-Velasquez S.L."/>
            <person name="Kruys A."/>
            <person name="Hutchinson M.I."/>
            <person name="Powell A.J."/>
            <person name="Barry K."/>
            <person name="Miller A.N."/>
            <person name="Grigoriev I.V."/>
            <person name="Debuchy R."/>
            <person name="Gladieux P."/>
            <person name="Thoren M.H."/>
            <person name="Johannesson H."/>
        </authorList>
    </citation>
    <scope>NUCLEOTIDE SEQUENCE</scope>
    <source>
        <strain evidence="3">PSN243</strain>
    </source>
</reference>
<dbReference type="InterPro" id="IPR052895">
    <property type="entry name" value="HetReg/Transcr_Mod"/>
</dbReference>
<dbReference type="Proteomes" id="UP001321760">
    <property type="component" value="Unassembled WGS sequence"/>
</dbReference>
<gene>
    <name evidence="3" type="ORF">QBC34DRAFT_403222</name>
</gene>
<reference evidence="3" key="1">
    <citation type="journal article" date="2023" name="Mol. Phylogenet. Evol.">
        <title>Genome-scale phylogeny and comparative genomics of the fungal order Sordariales.</title>
        <authorList>
            <person name="Hensen N."/>
            <person name="Bonometti L."/>
            <person name="Westerberg I."/>
            <person name="Brannstrom I.O."/>
            <person name="Guillou S."/>
            <person name="Cros-Aarteil S."/>
            <person name="Calhoun S."/>
            <person name="Haridas S."/>
            <person name="Kuo A."/>
            <person name="Mondo S."/>
            <person name="Pangilinan J."/>
            <person name="Riley R."/>
            <person name="LaButti K."/>
            <person name="Andreopoulos B."/>
            <person name="Lipzen A."/>
            <person name="Chen C."/>
            <person name="Yan M."/>
            <person name="Daum C."/>
            <person name="Ng V."/>
            <person name="Clum A."/>
            <person name="Steindorff A."/>
            <person name="Ohm R.A."/>
            <person name="Martin F."/>
            <person name="Silar P."/>
            <person name="Natvig D.O."/>
            <person name="Lalanne C."/>
            <person name="Gautier V."/>
            <person name="Ament-Velasquez S.L."/>
            <person name="Kruys A."/>
            <person name="Hutchinson M.I."/>
            <person name="Powell A.J."/>
            <person name="Barry K."/>
            <person name="Miller A.N."/>
            <person name="Grigoriev I.V."/>
            <person name="Debuchy R."/>
            <person name="Gladieux P."/>
            <person name="Hiltunen Thoren M."/>
            <person name="Johannesson H."/>
        </authorList>
    </citation>
    <scope>NUCLEOTIDE SEQUENCE</scope>
    <source>
        <strain evidence="3">PSN243</strain>
    </source>
</reference>
<evidence type="ECO:0000259" key="2">
    <source>
        <dbReference type="Pfam" id="PF06985"/>
    </source>
</evidence>
<organism evidence="3 4">
    <name type="scientific">Podospora aff. communis PSN243</name>
    <dbReference type="NCBI Taxonomy" id="3040156"/>
    <lineage>
        <taxon>Eukaryota</taxon>
        <taxon>Fungi</taxon>
        <taxon>Dikarya</taxon>
        <taxon>Ascomycota</taxon>
        <taxon>Pezizomycotina</taxon>
        <taxon>Sordariomycetes</taxon>
        <taxon>Sordariomycetidae</taxon>
        <taxon>Sordariales</taxon>
        <taxon>Podosporaceae</taxon>
        <taxon>Podospora</taxon>
    </lineage>
</organism>
<sequence>MADSPTIPEPQAGLHPGPPLDGPENIRLISLMPGEGEHGVFCELISTELGKAPPYEALSYTWGDTSDVATVSVRIPATAVSGGLSVTSSCLRALRRLRLKDKHRMLWIDAMCIDQSDVTERNHQVTLMSRIYSGATRVVIYLGEAAHGSDVAMDFLLDNFSPTEGVFHSQTPDLLDSLNCFFLRSWFTRVWILQEVLLSQDAVVYCGDKTLPWEAIRDFNRFNVSERWLVKLPFVVSALVDAEQDAWAVRSLLKVLANGRHCKASNPRDKVYALLSLQGFYYDDAPLILQPNYAESVPAIFTNCAASLLNTDDFNVLSAVQGTSNFPHLPSWVPDWSLPLTGNPNQKHLALQAKGYFVGKITTLGSTYTAGQPPFPLAEWARLKPCPPNNNEITSSYPPEHAFPHLLGVANFSNTGLSSYLHGQLPQDLDYTPPLNYQKWIRGRDDGAKANPQEGFHRLVQETAERLRAVGALGEGEALGYADIPFHRAAKEIGPSPGAYVRCVLQHCHERRFFVTDTGYIGLAPSEAEIGDEVWLFVGAGFPFILRESEQFLQDVQRLHRLVGEGYMEDRPWMAARGKPRDEAETVTIV</sequence>
<keyword evidence="4" id="KW-1185">Reference proteome</keyword>
<dbReference type="InterPro" id="IPR010730">
    <property type="entry name" value="HET"/>
</dbReference>
<dbReference type="Pfam" id="PF06985">
    <property type="entry name" value="HET"/>
    <property type="match status" value="1"/>
</dbReference>
<accession>A0AAV9GPN7</accession>
<evidence type="ECO:0000256" key="1">
    <source>
        <dbReference type="SAM" id="MobiDB-lite"/>
    </source>
</evidence>
<evidence type="ECO:0000313" key="3">
    <source>
        <dbReference type="EMBL" id="KAK4450296.1"/>
    </source>
</evidence>
<dbReference type="EMBL" id="MU865933">
    <property type="protein sequence ID" value="KAK4450296.1"/>
    <property type="molecule type" value="Genomic_DNA"/>
</dbReference>
<protein>
    <submittedName>
        <fullName evidence="3">Heterokaryon incompatibility protein-domain-containing protein</fullName>
    </submittedName>
</protein>
<dbReference type="AlphaFoldDB" id="A0AAV9GPN7"/>